<dbReference type="GO" id="GO:0016829">
    <property type="term" value="F:lyase activity"/>
    <property type="evidence" value="ECO:0007669"/>
    <property type="project" value="UniProtKB-KW"/>
</dbReference>
<reference evidence="9" key="1">
    <citation type="journal article" date="2014" name="Front. Microbiol.">
        <title>High frequency of phylogenetically diverse reductive dehalogenase-homologous genes in deep subseafloor sedimentary metagenomes.</title>
        <authorList>
            <person name="Kawai M."/>
            <person name="Futagami T."/>
            <person name="Toyoda A."/>
            <person name="Takaki Y."/>
            <person name="Nishi S."/>
            <person name="Hori S."/>
            <person name="Arai W."/>
            <person name="Tsubouchi T."/>
            <person name="Morono Y."/>
            <person name="Uchiyama I."/>
            <person name="Ito T."/>
            <person name="Fujiyama A."/>
            <person name="Inagaki F."/>
            <person name="Takami H."/>
        </authorList>
    </citation>
    <scope>NUCLEOTIDE SEQUENCE</scope>
    <source>
        <strain evidence="9">Expedition CK06-06</strain>
    </source>
</reference>
<organism evidence="9">
    <name type="scientific">marine sediment metagenome</name>
    <dbReference type="NCBI Taxonomy" id="412755"/>
    <lineage>
        <taxon>unclassified sequences</taxon>
        <taxon>metagenomes</taxon>
        <taxon>ecological metagenomes</taxon>
    </lineage>
</organism>
<evidence type="ECO:0000256" key="7">
    <source>
        <dbReference type="ARBA" id="ARBA00023239"/>
    </source>
</evidence>
<dbReference type="PANTHER" id="PTHR42836">
    <property type="entry name" value="7-CARBOXY-7-DEAZAGUANINE SYNTHASE"/>
    <property type="match status" value="1"/>
</dbReference>
<keyword evidence="2" id="KW-0949">S-adenosyl-L-methionine</keyword>
<evidence type="ECO:0000313" key="9">
    <source>
        <dbReference type="EMBL" id="GAG61984.1"/>
    </source>
</evidence>
<keyword evidence="6" id="KW-0411">Iron-sulfur</keyword>
<feature type="non-terminal residue" evidence="9">
    <location>
        <position position="1"/>
    </location>
</feature>
<accession>X0YYW6</accession>
<dbReference type="PROSITE" id="PS51918">
    <property type="entry name" value="RADICAL_SAM"/>
    <property type="match status" value="1"/>
</dbReference>
<evidence type="ECO:0000256" key="6">
    <source>
        <dbReference type="ARBA" id="ARBA00023014"/>
    </source>
</evidence>
<dbReference type="HAMAP" id="MF_00917">
    <property type="entry name" value="QueE"/>
    <property type="match status" value="1"/>
</dbReference>
<dbReference type="PIRSF" id="PIRSF000370">
    <property type="entry name" value="QueE"/>
    <property type="match status" value="1"/>
</dbReference>
<keyword evidence="7" id="KW-0456">Lyase</keyword>
<dbReference type="Gene3D" id="3.20.20.70">
    <property type="entry name" value="Aldolase class I"/>
    <property type="match status" value="1"/>
</dbReference>
<dbReference type="SFLD" id="SFLDS00029">
    <property type="entry name" value="Radical_SAM"/>
    <property type="match status" value="1"/>
</dbReference>
<dbReference type="PANTHER" id="PTHR42836:SF1">
    <property type="entry name" value="7-CARBOXY-7-DEAZAGUANINE SYNTHASE"/>
    <property type="match status" value="1"/>
</dbReference>
<evidence type="ECO:0000256" key="1">
    <source>
        <dbReference type="ARBA" id="ARBA00022485"/>
    </source>
</evidence>
<dbReference type="AlphaFoldDB" id="X0YYW6"/>
<dbReference type="GO" id="GO:0046872">
    <property type="term" value="F:metal ion binding"/>
    <property type="evidence" value="ECO:0007669"/>
    <property type="project" value="UniProtKB-KW"/>
</dbReference>
<evidence type="ECO:0000256" key="5">
    <source>
        <dbReference type="ARBA" id="ARBA00023004"/>
    </source>
</evidence>
<evidence type="ECO:0000259" key="8">
    <source>
        <dbReference type="PROSITE" id="PS51918"/>
    </source>
</evidence>
<proteinExistence type="inferred from homology"/>
<dbReference type="EMBL" id="BART01005166">
    <property type="protein sequence ID" value="GAG61984.1"/>
    <property type="molecule type" value="Genomic_DNA"/>
</dbReference>
<evidence type="ECO:0000256" key="3">
    <source>
        <dbReference type="ARBA" id="ARBA00022723"/>
    </source>
</evidence>
<keyword evidence="1" id="KW-0004">4Fe-4S</keyword>
<dbReference type="GO" id="GO:0051539">
    <property type="term" value="F:4 iron, 4 sulfur cluster binding"/>
    <property type="evidence" value="ECO:0007669"/>
    <property type="project" value="UniProtKB-KW"/>
</dbReference>
<dbReference type="InterPro" id="IPR007197">
    <property type="entry name" value="rSAM"/>
</dbReference>
<dbReference type="Pfam" id="PF04055">
    <property type="entry name" value="Radical_SAM"/>
    <property type="match status" value="1"/>
</dbReference>
<keyword evidence="5" id="KW-0408">Iron</keyword>
<dbReference type="InterPro" id="IPR058240">
    <property type="entry name" value="rSAM_sf"/>
</dbReference>
<protein>
    <recommendedName>
        <fullName evidence="8">Radical SAM core domain-containing protein</fullName>
    </recommendedName>
</protein>
<dbReference type="SUPFAM" id="SSF102114">
    <property type="entry name" value="Radical SAM enzymes"/>
    <property type="match status" value="1"/>
</dbReference>
<keyword evidence="3" id="KW-0479">Metal-binding</keyword>
<sequence length="180" mass="20543">TGKPAYFIRIGGCDVGCSWCDTKFSWDPDLHPLVDTDIIVRHANQSECNAVVITGGEPSLYNLDYLCEQLKKHEIKTFIETSGAHPLTGIWDWICLSPKENTPPLNAIFSKADELKVIIQKPEDFKWAEINAAKVNTGCKLFLQPEWSRYRQIIPEIVEYVKKNTKWGISLQAHKFMHIP</sequence>
<feature type="domain" description="Radical SAM core" evidence="8">
    <location>
        <begin position="1"/>
        <end position="180"/>
    </location>
</feature>
<evidence type="ECO:0000256" key="2">
    <source>
        <dbReference type="ARBA" id="ARBA00022691"/>
    </source>
</evidence>
<dbReference type="InterPro" id="IPR024924">
    <property type="entry name" value="7-CO-7-deazaguanine_synth-like"/>
</dbReference>
<name>X0YYW6_9ZZZZ</name>
<keyword evidence="4" id="KW-0460">Magnesium</keyword>
<evidence type="ECO:0000256" key="4">
    <source>
        <dbReference type="ARBA" id="ARBA00022842"/>
    </source>
</evidence>
<comment type="caution">
    <text evidence="9">The sequence shown here is derived from an EMBL/GenBank/DDBJ whole genome shotgun (WGS) entry which is preliminary data.</text>
</comment>
<dbReference type="InterPro" id="IPR013785">
    <property type="entry name" value="Aldolase_TIM"/>
</dbReference>
<gene>
    <name evidence="9" type="ORF">S01H4_12259</name>
</gene>